<feature type="domain" description="DUF4139" evidence="3">
    <location>
        <begin position="449"/>
        <end position="847"/>
    </location>
</feature>
<name>A0A267FXV6_9PLAT</name>
<feature type="compositionally biased region" description="Pro residues" evidence="2">
    <location>
        <begin position="142"/>
        <end position="160"/>
    </location>
</feature>
<dbReference type="OrthoDB" id="10068793at2759"/>
<accession>A0A267FXV6</accession>
<organism evidence="5 6">
    <name type="scientific">Macrostomum lignano</name>
    <dbReference type="NCBI Taxonomy" id="282301"/>
    <lineage>
        <taxon>Eukaryota</taxon>
        <taxon>Metazoa</taxon>
        <taxon>Spiralia</taxon>
        <taxon>Lophotrochozoa</taxon>
        <taxon>Platyhelminthes</taxon>
        <taxon>Rhabditophora</taxon>
        <taxon>Macrostomorpha</taxon>
        <taxon>Macrostomida</taxon>
        <taxon>Macrostomidae</taxon>
        <taxon>Macrostomum</taxon>
    </lineage>
</organism>
<feature type="coiled-coil region" evidence="1">
    <location>
        <begin position="294"/>
        <end position="321"/>
    </location>
</feature>
<feature type="compositionally biased region" description="Low complexity" evidence="2">
    <location>
        <begin position="577"/>
        <end position="589"/>
    </location>
</feature>
<evidence type="ECO:0008006" key="7">
    <source>
        <dbReference type="Google" id="ProtNLM"/>
    </source>
</evidence>
<feature type="region of interest" description="Disordered" evidence="2">
    <location>
        <begin position="91"/>
        <end position="174"/>
    </location>
</feature>
<dbReference type="EMBL" id="NIVC01000677">
    <property type="protein sequence ID" value="PAA78583.1"/>
    <property type="molecule type" value="Genomic_DNA"/>
</dbReference>
<dbReference type="NCBIfam" id="TIGR02231">
    <property type="entry name" value="mucoidy inhibitor MuiA family protein"/>
    <property type="match status" value="2"/>
</dbReference>
<feature type="domain" description="DUF4140" evidence="4">
    <location>
        <begin position="225"/>
        <end position="325"/>
    </location>
</feature>
<reference evidence="5 6" key="1">
    <citation type="submission" date="2017-06" db="EMBL/GenBank/DDBJ databases">
        <title>A platform for efficient transgenesis in Macrostomum lignano, a flatworm model organism for stem cell research.</title>
        <authorList>
            <person name="Berezikov E."/>
        </authorList>
    </citation>
    <scope>NUCLEOTIDE SEQUENCE [LARGE SCALE GENOMIC DNA]</scope>
    <source>
        <strain evidence="5">DV1</strain>
        <tissue evidence="5">Whole organism</tissue>
    </source>
</reference>
<dbReference type="InterPro" id="IPR025554">
    <property type="entry name" value="DUF4140"/>
</dbReference>
<dbReference type="PANTHER" id="PTHR31005:SF8">
    <property type="entry name" value="DUF4139 DOMAIN-CONTAINING PROTEIN"/>
    <property type="match status" value="1"/>
</dbReference>
<evidence type="ECO:0000259" key="3">
    <source>
        <dbReference type="Pfam" id="PF13598"/>
    </source>
</evidence>
<dbReference type="InterPro" id="IPR037291">
    <property type="entry name" value="DUF4139"/>
</dbReference>
<feature type="non-terminal residue" evidence="5">
    <location>
        <position position="1"/>
    </location>
</feature>
<feature type="compositionally biased region" description="Acidic residues" evidence="2">
    <location>
        <begin position="114"/>
        <end position="125"/>
    </location>
</feature>
<dbReference type="AlphaFoldDB" id="A0A267FXV6"/>
<keyword evidence="6" id="KW-1185">Reference proteome</keyword>
<keyword evidence="1" id="KW-0175">Coiled coil</keyword>
<proteinExistence type="predicted"/>
<protein>
    <recommendedName>
        <fullName evidence="7">DUF4139 domain-containing protein</fullName>
    </recommendedName>
</protein>
<dbReference type="Pfam" id="PF13600">
    <property type="entry name" value="DUF4140"/>
    <property type="match status" value="1"/>
</dbReference>
<comment type="caution">
    <text evidence="5">The sequence shown here is derived from an EMBL/GenBank/DDBJ whole genome shotgun (WGS) entry which is preliminary data.</text>
</comment>
<feature type="region of interest" description="Disordered" evidence="2">
    <location>
        <begin position="560"/>
        <end position="606"/>
    </location>
</feature>
<evidence type="ECO:0000313" key="6">
    <source>
        <dbReference type="Proteomes" id="UP000215902"/>
    </source>
</evidence>
<evidence type="ECO:0000256" key="2">
    <source>
        <dbReference type="SAM" id="MobiDB-lite"/>
    </source>
</evidence>
<dbReference type="STRING" id="282301.A0A267FXV6"/>
<dbReference type="Pfam" id="PF13598">
    <property type="entry name" value="DUF4139"/>
    <property type="match status" value="1"/>
</dbReference>
<evidence type="ECO:0000313" key="5">
    <source>
        <dbReference type="EMBL" id="PAA78583.1"/>
    </source>
</evidence>
<sequence length="859" mass="92496">QTPSKKWRALRARGKSTIELSTARQDSGAVNLGTQSTIFDKLPMKPASSRCGSAIDRIIGSPSTEFDSLEADGLPGLADFKEDSLYPEELADDYVGDAASANCTPRSTRRSTAAEDDDVDADAEAEALARESEDHLTALPVPSRPPPPPPLPSAVPPPLPSRAHLGPGRPQAAMTAGRFDRPAASMMAQLAEEDFATGSDEVDHGSCGDPKRSVLNASSCQVKSVTVYLDRAEVCRIVRPRVLVGECEVIVRDVTAAIDKDSIRVEVKGPATIADVAYSARNNRQSEDAKAAQKSAAQKALQEEQRALESLTNRQARLRKQRDVLNSFADMLIRKPEPSVAAVAAAAAEIKATVGDGATQPQAPAAASIDAFDPKHMDTLSSFFNLYDRQAGRLDDDLLDTRVAIQKKEEAVKALEKQLRDIEARYNEMQSREISIVLECQETTQLELYLSYVVSRAKWSPKYDVRVFSNESAMKIIYYGLVQQSTGEDWVNSQLSLSTSQPGVGGTAPALGVHRAHFKAGKVEPTVTLRKTATKARKSSRVVKALSFHANDKVASNLARMSSADPDGGAGGGGGAAASSDEAAMTAAGEDAGRTPIEGTPMHGASSSAAAAAAAAAASGSAVTNGQQEGTQIRLMETLCSSLNVQSTQFEVPRLFTIPSDGEQHKVTIAIIDLSPTFSYESVPRRAPFAYLKANVTNTSAYALLAGPANIYVDNNFISKSELKAAAPLEEFSCPLGADHGIKINYKPMFKKRDTGQSKTVSFLHRQVIEVKNNHQKALRVLVMESYPLSVEDKIKVSLIEPQVKHPEKYDRQKPIRVNKANNVEWDVDLEAGESKELVLRYSIEHPAGEILDYTVAEA</sequence>
<dbReference type="Proteomes" id="UP000215902">
    <property type="component" value="Unassembled WGS sequence"/>
</dbReference>
<evidence type="ECO:0000256" key="1">
    <source>
        <dbReference type="SAM" id="Coils"/>
    </source>
</evidence>
<gene>
    <name evidence="5" type="ORF">BOX15_Mlig004911g1</name>
</gene>
<evidence type="ECO:0000259" key="4">
    <source>
        <dbReference type="Pfam" id="PF13600"/>
    </source>
</evidence>
<dbReference type="PANTHER" id="PTHR31005">
    <property type="entry name" value="DUF4139 DOMAIN-CONTAINING PROTEIN"/>
    <property type="match status" value="1"/>
</dbReference>
<dbReference type="InterPro" id="IPR011935">
    <property type="entry name" value="CHP02231"/>
</dbReference>
<feature type="compositionally biased region" description="Basic and acidic residues" evidence="2">
    <location>
        <begin position="127"/>
        <end position="136"/>
    </location>
</feature>
<feature type="coiled-coil region" evidence="1">
    <location>
        <begin position="398"/>
        <end position="432"/>
    </location>
</feature>